<reference evidence="6 7" key="1">
    <citation type="submission" date="2021-01" db="EMBL/GenBank/DDBJ databases">
        <title>Genome seq and assembly of Nocardiodes sp. G10.</title>
        <authorList>
            <person name="Chhetri G."/>
        </authorList>
    </citation>
    <scope>NUCLEOTIDE SEQUENCE [LARGE SCALE GENOMIC DNA]</scope>
    <source>
        <strain evidence="6 7">G10</strain>
    </source>
</reference>
<dbReference type="PANTHER" id="PTHR44688">
    <property type="entry name" value="DNA-BINDING TRANSCRIPTIONAL ACTIVATOR DEVR_DOSR"/>
    <property type="match status" value="1"/>
</dbReference>
<gene>
    <name evidence="6" type="ORF">JI751_12820</name>
</gene>
<dbReference type="EMBL" id="JAERSG010000003">
    <property type="protein sequence ID" value="MBL0748496.1"/>
    <property type="molecule type" value="Genomic_DNA"/>
</dbReference>
<dbReference type="Gene3D" id="1.10.10.10">
    <property type="entry name" value="Winged helix-like DNA-binding domain superfamily/Winged helix DNA-binding domain"/>
    <property type="match status" value="1"/>
</dbReference>
<keyword evidence="3" id="KW-0804">Transcription</keyword>
<feature type="region of interest" description="Disordered" evidence="4">
    <location>
        <begin position="218"/>
        <end position="238"/>
    </location>
</feature>
<evidence type="ECO:0000256" key="3">
    <source>
        <dbReference type="ARBA" id="ARBA00023163"/>
    </source>
</evidence>
<dbReference type="PRINTS" id="PR00038">
    <property type="entry name" value="HTHLUXR"/>
</dbReference>
<name>A0ABS1L9Z7_9ACTN</name>
<dbReference type="Pfam" id="PF00196">
    <property type="entry name" value="GerE"/>
    <property type="match status" value="1"/>
</dbReference>
<feature type="domain" description="HTH luxR-type" evidence="5">
    <location>
        <begin position="152"/>
        <end position="217"/>
    </location>
</feature>
<keyword evidence="1" id="KW-0805">Transcription regulation</keyword>
<dbReference type="SMART" id="SM00421">
    <property type="entry name" value="HTH_LUXR"/>
    <property type="match status" value="1"/>
</dbReference>
<feature type="compositionally biased region" description="Polar residues" evidence="4">
    <location>
        <begin position="229"/>
        <end position="238"/>
    </location>
</feature>
<evidence type="ECO:0000256" key="1">
    <source>
        <dbReference type="ARBA" id="ARBA00023015"/>
    </source>
</evidence>
<keyword evidence="2" id="KW-0238">DNA-binding</keyword>
<comment type="caution">
    <text evidence="6">The sequence shown here is derived from an EMBL/GenBank/DDBJ whole genome shotgun (WGS) entry which is preliminary data.</text>
</comment>
<dbReference type="InterPro" id="IPR016032">
    <property type="entry name" value="Sig_transdc_resp-reg_C-effctor"/>
</dbReference>
<dbReference type="Proteomes" id="UP000636918">
    <property type="component" value="Unassembled WGS sequence"/>
</dbReference>
<dbReference type="PROSITE" id="PS00622">
    <property type="entry name" value="HTH_LUXR_1"/>
    <property type="match status" value="1"/>
</dbReference>
<evidence type="ECO:0000256" key="2">
    <source>
        <dbReference type="ARBA" id="ARBA00023125"/>
    </source>
</evidence>
<dbReference type="PANTHER" id="PTHR44688:SF16">
    <property type="entry name" value="DNA-BINDING TRANSCRIPTIONAL ACTIVATOR DEVR_DOSR"/>
    <property type="match status" value="1"/>
</dbReference>
<dbReference type="RefSeq" id="WP_201936840.1">
    <property type="nucleotide sequence ID" value="NZ_JAERSG010000003.1"/>
</dbReference>
<organism evidence="6 7">
    <name type="scientific">Nocardioides baculatus</name>
    <dbReference type="NCBI Taxonomy" id="2801337"/>
    <lineage>
        <taxon>Bacteria</taxon>
        <taxon>Bacillati</taxon>
        <taxon>Actinomycetota</taxon>
        <taxon>Actinomycetes</taxon>
        <taxon>Propionibacteriales</taxon>
        <taxon>Nocardioidaceae</taxon>
        <taxon>Nocardioides</taxon>
    </lineage>
</organism>
<keyword evidence="7" id="KW-1185">Reference proteome</keyword>
<dbReference type="PROSITE" id="PS50043">
    <property type="entry name" value="HTH_LUXR_2"/>
    <property type="match status" value="1"/>
</dbReference>
<dbReference type="CDD" id="cd06170">
    <property type="entry name" value="LuxR_C_like"/>
    <property type="match status" value="1"/>
</dbReference>
<proteinExistence type="predicted"/>
<evidence type="ECO:0000256" key="4">
    <source>
        <dbReference type="SAM" id="MobiDB-lite"/>
    </source>
</evidence>
<dbReference type="InterPro" id="IPR036388">
    <property type="entry name" value="WH-like_DNA-bd_sf"/>
</dbReference>
<evidence type="ECO:0000313" key="7">
    <source>
        <dbReference type="Proteomes" id="UP000636918"/>
    </source>
</evidence>
<accession>A0ABS1L9Z7</accession>
<evidence type="ECO:0000259" key="5">
    <source>
        <dbReference type="PROSITE" id="PS50043"/>
    </source>
</evidence>
<evidence type="ECO:0000313" key="6">
    <source>
        <dbReference type="EMBL" id="MBL0748496.1"/>
    </source>
</evidence>
<sequence>MAGPVPVCVVSPYLLVAEAVAAGLRSVGMLAEVRSWEAAVRERDPDDRDPQLPHHLVVILEGSEHSSVVDEVSRIVEAGVVGVLVATPAPGLVPWGELLEADTFDVVSSVRSVSDFGALVEHFVAGRSPMSPQVRAALRDAWQSADDRRQRLRLLLDSLSPQQRRVLDLLASGRGVDEVGEVMGVARGTVRSHVKAMRAKLGARTQLEAVAMLKELDDSGEITVPQPRRATSGSRTPA</sequence>
<dbReference type="SUPFAM" id="SSF46894">
    <property type="entry name" value="C-terminal effector domain of the bipartite response regulators"/>
    <property type="match status" value="1"/>
</dbReference>
<dbReference type="InterPro" id="IPR000792">
    <property type="entry name" value="Tscrpt_reg_LuxR_C"/>
</dbReference>
<protein>
    <submittedName>
        <fullName evidence="6">Helix-turn-helix transcriptional regulator</fullName>
    </submittedName>
</protein>